<keyword evidence="3" id="KW-0539">Nucleus</keyword>
<keyword evidence="1" id="KW-0805">Transcription regulation</keyword>
<evidence type="ECO:0000256" key="1">
    <source>
        <dbReference type="ARBA" id="ARBA00023015"/>
    </source>
</evidence>
<dbReference type="CDD" id="cd12148">
    <property type="entry name" value="fungal_TF_MHR"/>
    <property type="match status" value="1"/>
</dbReference>
<feature type="region of interest" description="Disordered" evidence="4">
    <location>
        <begin position="1"/>
        <end position="76"/>
    </location>
</feature>
<dbReference type="GO" id="GO:0006351">
    <property type="term" value="P:DNA-templated transcription"/>
    <property type="evidence" value="ECO:0007669"/>
    <property type="project" value="InterPro"/>
</dbReference>
<dbReference type="Proteomes" id="UP000076552">
    <property type="component" value="Unassembled WGS sequence"/>
</dbReference>
<dbReference type="GO" id="GO:0008270">
    <property type="term" value="F:zinc ion binding"/>
    <property type="evidence" value="ECO:0007669"/>
    <property type="project" value="InterPro"/>
</dbReference>
<dbReference type="STRING" id="708197.A0A166ZEA3"/>
<accession>A0A166ZEA3</accession>
<dbReference type="SMART" id="SM00906">
    <property type="entry name" value="Fungal_trans"/>
    <property type="match status" value="1"/>
</dbReference>
<evidence type="ECO:0000256" key="3">
    <source>
        <dbReference type="ARBA" id="ARBA00023242"/>
    </source>
</evidence>
<dbReference type="AlphaFoldDB" id="A0A166ZEA3"/>
<gene>
    <name evidence="6" type="ORF">CT0861_03724</name>
</gene>
<dbReference type="EMBL" id="LFIV01000001">
    <property type="protein sequence ID" value="KZL78792.1"/>
    <property type="molecule type" value="Genomic_DNA"/>
</dbReference>
<feature type="domain" description="Xylanolytic transcriptional activator regulatory" evidence="5">
    <location>
        <begin position="276"/>
        <end position="349"/>
    </location>
</feature>
<name>A0A166ZEA3_9PEZI</name>
<dbReference type="GO" id="GO:0003677">
    <property type="term" value="F:DNA binding"/>
    <property type="evidence" value="ECO:0007669"/>
    <property type="project" value="InterPro"/>
</dbReference>
<sequence length="660" mass="73131">MVYGLQVSKRLKTEPSTPKRPRYRRSASPGDNNDHRVDDSTTVVGGGDDHEERRGLSTMKNPLASGPSKFVTDATGRRRESLQSIPYIHRVLTLAIGWLGPSSTWAYSRQVLNMIQDHLGQHESPELPLNVDAQAFKLDWPSSRNITPQATVDIPSLDYALYLTNTVKFHLGQTYHLFDEESFMAGLYDFYKHGPRTEPTADARLWYIQFLLIIAFGKALLVPGDPAQPTPGSSLVTRALELLPDVHGLYQDPVLSIEILCCLALYLQSVDHRNSAYTYIGQAFRIALTQGLHREPLQDLLNDSEANRLRCIWWTLYILDRKLSSLMGAPNSIQDNDITVQLPRSDPPVHKYKALGIHVVLSQLLAKVLNTVYGVDGKLDPSFLKSVQEVLRDMARLAPQLTAGFEFKFNNSEPASRVSATLNLCYHQCVVLATRPLLMCLLQNVLARHGTANRGLAGPIKALLKTSSESASKSLRILSTLQSQHLLESFLPFDLEQTFSAGFVLALMTAVPGLPSHDSTPTQTASSIMDTMIARGNIVARYRKEELEKLQEMLRLAQARHRAPSTAMDSGNNTSLVHDDIQLSLHNDNVSQALSTEQLAERGPATSSTANGLASEQMLSIAGLLDWEPNMAAFGEDQLAGNWLWTDSITPDFDFSGRPL</sequence>
<proteinExistence type="predicted"/>
<reference evidence="6 7" key="1">
    <citation type="submission" date="2015-06" db="EMBL/GenBank/DDBJ databases">
        <title>Survival trade-offs in plant roots during colonization by closely related pathogenic and mutualistic fungi.</title>
        <authorList>
            <person name="Hacquard S."/>
            <person name="Kracher B."/>
            <person name="Hiruma K."/>
            <person name="Weinman A."/>
            <person name="Muench P."/>
            <person name="Garrido Oter R."/>
            <person name="Ver Loren van Themaat E."/>
            <person name="Dallerey J.-F."/>
            <person name="Damm U."/>
            <person name="Henrissat B."/>
            <person name="Lespinet O."/>
            <person name="Thon M."/>
            <person name="Kemen E."/>
            <person name="McHardy A.C."/>
            <person name="Schulze-Lefert P."/>
            <person name="O'Connell R.J."/>
        </authorList>
    </citation>
    <scope>NUCLEOTIDE SEQUENCE [LARGE SCALE GENOMIC DNA]</scope>
    <source>
        <strain evidence="6 7">0861</strain>
    </source>
</reference>
<evidence type="ECO:0000256" key="4">
    <source>
        <dbReference type="SAM" id="MobiDB-lite"/>
    </source>
</evidence>
<dbReference type="Pfam" id="PF04082">
    <property type="entry name" value="Fungal_trans"/>
    <property type="match status" value="1"/>
</dbReference>
<keyword evidence="2" id="KW-0804">Transcription</keyword>
<dbReference type="InterPro" id="IPR051127">
    <property type="entry name" value="Fungal_SecMet_Regulators"/>
</dbReference>
<dbReference type="PANTHER" id="PTHR47424:SF6">
    <property type="entry name" value="PROLINE UTILIZATION TRANS-ACTIVATOR"/>
    <property type="match status" value="1"/>
</dbReference>
<organism evidence="6 7">
    <name type="scientific">Colletotrichum tofieldiae</name>
    <dbReference type="NCBI Taxonomy" id="708197"/>
    <lineage>
        <taxon>Eukaryota</taxon>
        <taxon>Fungi</taxon>
        <taxon>Dikarya</taxon>
        <taxon>Ascomycota</taxon>
        <taxon>Pezizomycotina</taxon>
        <taxon>Sordariomycetes</taxon>
        <taxon>Hypocreomycetidae</taxon>
        <taxon>Glomerellales</taxon>
        <taxon>Glomerellaceae</taxon>
        <taxon>Colletotrichum</taxon>
        <taxon>Colletotrichum spaethianum species complex</taxon>
    </lineage>
</organism>
<evidence type="ECO:0000259" key="5">
    <source>
        <dbReference type="SMART" id="SM00906"/>
    </source>
</evidence>
<protein>
    <recommendedName>
        <fullName evidence="5">Xylanolytic transcriptional activator regulatory domain-containing protein</fullName>
    </recommendedName>
</protein>
<evidence type="ECO:0000313" key="7">
    <source>
        <dbReference type="Proteomes" id="UP000076552"/>
    </source>
</evidence>
<dbReference type="PANTHER" id="PTHR47424">
    <property type="entry name" value="REGULATORY PROTEIN GAL4"/>
    <property type="match status" value="1"/>
</dbReference>
<comment type="caution">
    <text evidence="6">The sequence shown here is derived from an EMBL/GenBank/DDBJ whole genome shotgun (WGS) entry which is preliminary data.</text>
</comment>
<keyword evidence="7" id="KW-1185">Reference proteome</keyword>
<dbReference type="InterPro" id="IPR007219">
    <property type="entry name" value="XnlR_reg_dom"/>
</dbReference>
<evidence type="ECO:0000313" key="6">
    <source>
        <dbReference type="EMBL" id="KZL78792.1"/>
    </source>
</evidence>
<evidence type="ECO:0000256" key="2">
    <source>
        <dbReference type="ARBA" id="ARBA00023163"/>
    </source>
</evidence>